<evidence type="ECO:0000256" key="3">
    <source>
        <dbReference type="ARBA" id="ARBA00022729"/>
    </source>
</evidence>
<dbReference type="SUPFAM" id="SSF53850">
    <property type="entry name" value="Periplasmic binding protein-like II"/>
    <property type="match status" value="1"/>
</dbReference>
<dbReference type="AlphaFoldDB" id="A0A379C6C9"/>
<accession>A0A379C6C9</accession>
<dbReference type="Gene3D" id="3.90.76.10">
    <property type="entry name" value="Dipeptide-binding Protein, Domain 1"/>
    <property type="match status" value="1"/>
</dbReference>
<name>A0A379C6C9_9FIRM</name>
<dbReference type="OrthoDB" id="9801912at2"/>
<dbReference type="Pfam" id="PF00496">
    <property type="entry name" value="SBP_bac_5"/>
    <property type="match status" value="1"/>
</dbReference>
<evidence type="ECO:0000256" key="1">
    <source>
        <dbReference type="ARBA" id="ARBA00004193"/>
    </source>
</evidence>
<dbReference type="PANTHER" id="PTHR30290:SF79">
    <property type="entry name" value="DIPEPTIDE-BINDING PROTEIN DPPE"/>
    <property type="match status" value="1"/>
</dbReference>
<evidence type="ECO:0000313" key="7">
    <source>
        <dbReference type="Proteomes" id="UP000255517"/>
    </source>
</evidence>
<dbReference type="InterPro" id="IPR030678">
    <property type="entry name" value="Peptide/Ni-bd"/>
</dbReference>
<comment type="subcellular location">
    <subcellularLocation>
        <location evidence="1">Cell membrane</location>
        <topology evidence="1">Lipid-anchor</topology>
    </subcellularLocation>
</comment>
<sequence>MKKRIWIIALIFGLVLSLTACGGGNKANNSKGAEGSAEAKGNFEPGREDGELDVCIASEPESIDPALNTTVDGATMIQHLSEGLIKWDDDGNGAAKLVPGQAQSWDKSEDGLTWTFHLRDGIKFNDGTPVTANDFVYSWNRLVKPETTAQYEYMLDMVDGYDEKVLKVEAPDEKTFVVHLKNLCPYFEEICAFPSTYPVKKDVVENNDQWTLSPETYISNGPYKMESWDHNQTIKMVKNPEYYDADSYTAEKINFHLKDDHNAIYASYRSGELDFIGAFAPTEEIPNLIASGELNVRPQIGTYFVCFNNKKAPFDNPDVRKAFSLAIDRNFIIEQVTQAGQVPATAYVPNGIYDAKGPEGEEFRKVGGDYYSVKPEDYEKNCEEARKLLEKAGYKDGKGFPEVTYLYNTNDAHKAVGEALQNMWQQVLGVTVTLSNQEWNVFINERQQGNYEIARHGWVADFNDPMSFLDMWLTGGGNNDAKYENPEYDKLIKEAKATADQGKRMELMHKAEDILIKDDGVVAPIYFYTSTDMVKPNVKGLYYTPLGFYFFGKTSGF</sequence>
<dbReference type="Proteomes" id="UP000255517">
    <property type="component" value="Unassembled WGS sequence"/>
</dbReference>
<evidence type="ECO:0000256" key="4">
    <source>
        <dbReference type="SAM" id="SignalP"/>
    </source>
</evidence>
<dbReference type="PIRSF" id="PIRSF002741">
    <property type="entry name" value="MppA"/>
    <property type="match status" value="1"/>
</dbReference>
<dbReference type="PANTHER" id="PTHR30290">
    <property type="entry name" value="PERIPLASMIC BINDING COMPONENT OF ABC TRANSPORTER"/>
    <property type="match status" value="1"/>
</dbReference>
<dbReference type="InterPro" id="IPR000914">
    <property type="entry name" value="SBP_5_dom"/>
</dbReference>
<dbReference type="GO" id="GO:0043190">
    <property type="term" value="C:ATP-binding cassette (ABC) transporter complex"/>
    <property type="evidence" value="ECO:0007669"/>
    <property type="project" value="InterPro"/>
</dbReference>
<dbReference type="PROSITE" id="PS01040">
    <property type="entry name" value="SBP_BACTERIAL_5"/>
    <property type="match status" value="1"/>
</dbReference>
<organism evidence="6 7">
    <name type="scientific">Peptoniphilus lacrimalis</name>
    <dbReference type="NCBI Taxonomy" id="33031"/>
    <lineage>
        <taxon>Bacteria</taxon>
        <taxon>Bacillati</taxon>
        <taxon>Bacillota</taxon>
        <taxon>Tissierellia</taxon>
        <taxon>Tissierellales</taxon>
        <taxon>Peptoniphilaceae</taxon>
        <taxon>Peptoniphilus</taxon>
    </lineage>
</organism>
<evidence type="ECO:0000313" key="6">
    <source>
        <dbReference type="EMBL" id="SUB57659.1"/>
    </source>
</evidence>
<comment type="similarity">
    <text evidence="2">Belongs to the bacterial solute-binding protein 5 family.</text>
</comment>
<feature type="domain" description="Solute-binding protein family 5" evidence="5">
    <location>
        <begin position="96"/>
        <end position="479"/>
    </location>
</feature>
<feature type="signal peptide" evidence="4">
    <location>
        <begin position="1"/>
        <end position="22"/>
    </location>
</feature>
<dbReference type="CDD" id="cd08504">
    <property type="entry name" value="PBP2_OppA"/>
    <property type="match status" value="1"/>
</dbReference>
<dbReference type="GO" id="GO:0015833">
    <property type="term" value="P:peptide transport"/>
    <property type="evidence" value="ECO:0007669"/>
    <property type="project" value="TreeGrafter"/>
</dbReference>
<proteinExistence type="inferred from homology"/>
<dbReference type="FunFam" id="3.10.105.10:FF:000001">
    <property type="entry name" value="Oligopeptide ABC transporter, oligopeptide-binding protein"/>
    <property type="match status" value="1"/>
</dbReference>
<evidence type="ECO:0000256" key="2">
    <source>
        <dbReference type="ARBA" id="ARBA00005695"/>
    </source>
</evidence>
<dbReference type="PROSITE" id="PS51257">
    <property type="entry name" value="PROKAR_LIPOPROTEIN"/>
    <property type="match status" value="1"/>
</dbReference>
<dbReference type="GO" id="GO:0042597">
    <property type="term" value="C:periplasmic space"/>
    <property type="evidence" value="ECO:0007669"/>
    <property type="project" value="UniProtKB-ARBA"/>
</dbReference>
<dbReference type="EMBL" id="UGSZ01000001">
    <property type="protein sequence ID" value="SUB57659.1"/>
    <property type="molecule type" value="Genomic_DNA"/>
</dbReference>
<dbReference type="InterPro" id="IPR039424">
    <property type="entry name" value="SBP_5"/>
</dbReference>
<dbReference type="Gene3D" id="3.40.190.10">
    <property type="entry name" value="Periplasmic binding protein-like II"/>
    <property type="match status" value="1"/>
</dbReference>
<reference evidence="6 7" key="1">
    <citation type="submission" date="2018-06" db="EMBL/GenBank/DDBJ databases">
        <authorList>
            <consortium name="Pathogen Informatics"/>
            <person name="Doyle S."/>
        </authorList>
    </citation>
    <scope>NUCLEOTIDE SEQUENCE [LARGE SCALE GENOMIC DNA]</scope>
    <source>
        <strain evidence="6 7">NCTC13149</strain>
    </source>
</reference>
<gene>
    <name evidence="6" type="primary">oppA</name>
    <name evidence="6" type="ORF">NCTC13149_01508</name>
</gene>
<evidence type="ECO:0000259" key="5">
    <source>
        <dbReference type="Pfam" id="PF00496"/>
    </source>
</evidence>
<protein>
    <submittedName>
        <fullName evidence="6">Stage 0 sporulation protein KA</fullName>
    </submittedName>
</protein>
<feature type="chain" id="PRO_5038514775" evidence="4">
    <location>
        <begin position="23"/>
        <end position="557"/>
    </location>
</feature>
<dbReference type="RefSeq" id="WP_019035065.1">
    <property type="nucleotide sequence ID" value="NZ_UGSZ01000001.1"/>
</dbReference>
<dbReference type="STRING" id="1122949.GCA_000378725_01410"/>
<dbReference type="InterPro" id="IPR023765">
    <property type="entry name" value="SBP_5_CS"/>
</dbReference>
<dbReference type="Gene3D" id="3.10.105.10">
    <property type="entry name" value="Dipeptide-binding Protein, Domain 3"/>
    <property type="match status" value="1"/>
</dbReference>
<dbReference type="GO" id="GO:1904680">
    <property type="term" value="F:peptide transmembrane transporter activity"/>
    <property type="evidence" value="ECO:0007669"/>
    <property type="project" value="TreeGrafter"/>
</dbReference>
<keyword evidence="3 4" id="KW-0732">Signal</keyword>